<dbReference type="PANTHER" id="PTHR34456:SF13">
    <property type="entry name" value="REVERSE TRANSCRIPTASE DOMAIN-CONTAINING PROTEIN"/>
    <property type="match status" value="1"/>
</dbReference>
<name>A0AAW2JLA0_9LAMI</name>
<dbReference type="Pfam" id="PF05919">
    <property type="entry name" value="Mitovir_RNA_pol"/>
    <property type="match status" value="1"/>
</dbReference>
<protein>
    <submittedName>
        <fullName evidence="2">Mitochondrial protein</fullName>
    </submittedName>
</protein>
<evidence type="ECO:0000313" key="2">
    <source>
        <dbReference type="EMBL" id="KAL0295259.1"/>
    </source>
</evidence>
<feature type="region of interest" description="Disordered" evidence="1">
    <location>
        <begin position="1"/>
        <end position="45"/>
    </location>
</feature>
<evidence type="ECO:0000256" key="1">
    <source>
        <dbReference type="SAM" id="MobiDB-lite"/>
    </source>
</evidence>
<sequence>MRLMKGFEARGEQGKRSKLSRSLTGLYPQEHDQSETSSPDSGDLVAHARPEKEKNTYRLAQSQIGHPHEIFSQLLSSASCRPSGLAILTYLDRIPFRLHKLACLPARPNRSGLSPLRLRSLTHFLADSLSSKTNQEPSSRQTSASRLRQWLICYTHAQGEQCSPGPDGPPRVRFSIDKKKKLFTLDWFEKRIGPFLPSPDDLGIPPITGRQGQSLEGAGKRRIFAMGNHMNQRLLKPIHEWIARVLRLIPMDGTFDQTRQVKRKGSRKTFCYDLSAATDRWPLVVLFEVFQNLFDRSFASAVVNSALACNIFEVPFSRRRQSSVSFVTGQPLGYYASWPLFALSHHLWCGMRPRGYIQDKSSTVTLYSVMIFSLLSPTVCQILYDLGVSISWSKSLISESGCMEFAKRGRWGEKDFSPISPLPTELLPSEWPYGDTPEIRCHFLPSVGLVELNLGPCLGYHTPARLQRTGSRRCGTEPSYHFLCGWEGADRLIRILRDSWWSISARRRSRLTEGCT</sequence>
<reference evidence="2" key="2">
    <citation type="journal article" date="2024" name="Plant">
        <title>Genomic evolution and insights into agronomic trait innovations of Sesamum species.</title>
        <authorList>
            <person name="Miao H."/>
            <person name="Wang L."/>
            <person name="Qu L."/>
            <person name="Liu H."/>
            <person name="Sun Y."/>
            <person name="Le M."/>
            <person name="Wang Q."/>
            <person name="Wei S."/>
            <person name="Zheng Y."/>
            <person name="Lin W."/>
            <person name="Duan Y."/>
            <person name="Cao H."/>
            <person name="Xiong S."/>
            <person name="Wang X."/>
            <person name="Wei L."/>
            <person name="Li C."/>
            <person name="Ma Q."/>
            <person name="Ju M."/>
            <person name="Zhao R."/>
            <person name="Li G."/>
            <person name="Mu C."/>
            <person name="Tian Q."/>
            <person name="Mei H."/>
            <person name="Zhang T."/>
            <person name="Gao T."/>
            <person name="Zhang H."/>
        </authorList>
    </citation>
    <scope>NUCLEOTIDE SEQUENCE</scope>
    <source>
        <strain evidence="2">KEN8</strain>
    </source>
</reference>
<feature type="compositionally biased region" description="Basic and acidic residues" evidence="1">
    <location>
        <begin position="1"/>
        <end position="15"/>
    </location>
</feature>
<organism evidence="2">
    <name type="scientific">Sesamum calycinum</name>
    <dbReference type="NCBI Taxonomy" id="2727403"/>
    <lineage>
        <taxon>Eukaryota</taxon>
        <taxon>Viridiplantae</taxon>
        <taxon>Streptophyta</taxon>
        <taxon>Embryophyta</taxon>
        <taxon>Tracheophyta</taxon>
        <taxon>Spermatophyta</taxon>
        <taxon>Magnoliopsida</taxon>
        <taxon>eudicotyledons</taxon>
        <taxon>Gunneridae</taxon>
        <taxon>Pentapetalae</taxon>
        <taxon>asterids</taxon>
        <taxon>lamiids</taxon>
        <taxon>Lamiales</taxon>
        <taxon>Pedaliaceae</taxon>
        <taxon>Sesamum</taxon>
    </lineage>
</organism>
<gene>
    <name evidence="2" type="ORF">Scaly_3106900</name>
</gene>
<accession>A0AAW2JLA0</accession>
<dbReference type="PANTHER" id="PTHR34456">
    <property type="entry name" value="MITOVIRUS RNA-DEPENDENT RNA POLYMERASE"/>
    <property type="match status" value="1"/>
</dbReference>
<proteinExistence type="predicted"/>
<comment type="caution">
    <text evidence="2">The sequence shown here is derived from an EMBL/GenBank/DDBJ whole genome shotgun (WGS) entry which is preliminary data.</text>
</comment>
<reference evidence="2" key="1">
    <citation type="submission" date="2020-06" db="EMBL/GenBank/DDBJ databases">
        <authorList>
            <person name="Li T."/>
            <person name="Hu X."/>
            <person name="Zhang T."/>
            <person name="Song X."/>
            <person name="Zhang H."/>
            <person name="Dai N."/>
            <person name="Sheng W."/>
            <person name="Hou X."/>
            <person name="Wei L."/>
        </authorList>
    </citation>
    <scope>NUCLEOTIDE SEQUENCE</scope>
    <source>
        <strain evidence="2">KEN8</strain>
        <tissue evidence="2">Leaf</tissue>
    </source>
</reference>
<dbReference type="InterPro" id="IPR008686">
    <property type="entry name" value="RNA_pol_mitovir"/>
</dbReference>
<dbReference type="AlphaFoldDB" id="A0AAW2JLA0"/>
<dbReference type="EMBL" id="JACGWM010001069">
    <property type="protein sequence ID" value="KAL0295259.1"/>
    <property type="molecule type" value="Genomic_DNA"/>
</dbReference>